<reference evidence="3" key="1">
    <citation type="journal article" date="2019" name="Int. J. Syst. Evol. Microbiol.">
        <title>The Global Catalogue of Microorganisms (GCM) 10K type strain sequencing project: providing services to taxonomists for standard genome sequencing and annotation.</title>
        <authorList>
            <consortium name="The Broad Institute Genomics Platform"/>
            <consortium name="The Broad Institute Genome Sequencing Center for Infectious Disease"/>
            <person name="Wu L."/>
            <person name="Ma J."/>
        </authorList>
    </citation>
    <scope>NUCLEOTIDE SEQUENCE [LARGE SCALE GENOMIC DNA]</scope>
    <source>
        <strain evidence="3">KCTC 52232</strain>
    </source>
</reference>
<protein>
    <submittedName>
        <fullName evidence="2">PQQ-dependent sugar dehydrogenase</fullName>
    </submittedName>
</protein>
<name>A0ABW5XQS9_9SPHI</name>
<evidence type="ECO:0000259" key="1">
    <source>
        <dbReference type="Pfam" id="PF07995"/>
    </source>
</evidence>
<dbReference type="EMBL" id="JBHUON010000021">
    <property type="protein sequence ID" value="MFD2866140.1"/>
    <property type="molecule type" value="Genomic_DNA"/>
</dbReference>
<dbReference type="PANTHER" id="PTHR19328:SF75">
    <property type="entry name" value="ALDOSE SUGAR DEHYDROGENASE YLII"/>
    <property type="match status" value="1"/>
</dbReference>
<comment type="caution">
    <text evidence="2">The sequence shown here is derived from an EMBL/GenBank/DDBJ whole genome shotgun (WGS) entry which is preliminary data.</text>
</comment>
<dbReference type="PROSITE" id="PS51257">
    <property type="entry name" value="PROKAR_LIPOPROTEIN"/>
    <property type="match status" value="1"/>
</dbReference>
<dbReference type="SUPFAM" id="SSF50952">
    <property type="entry name" value="Soluble quinoprotein glucose dehydrogenase"/>
    <property type="match status" value="1"/>
</dbReference>
<gene>
    <name evidence="2" type="ORF">ACFSYC_15695</name>
</gene>
<proteinExistence type="predicted"/>
<accession>A0ABW5XQS9</accession>
<dbReference type="Pfam" id="PF07995">
    <property type="entry name" value="GSDH"/>
    <property type="match status" value="1"/>
</dbReference>
<dbReference type="Proteomes" id="UP001597601">
    <property type="component" value="Unassembled WGS sequence"/>
</dbReference>
<evidence type="ECO:0000313" key="2">
    <source>
        <dbReference type="EMBL" id="MFD2866140.1"/>
    </source>
</evidence>
<organism evidence="2 3">
    <name type="scientific">Mucilaginibacter antarcticus</name>
    <dbReference type="NCBI Taxonomy" id="1855725"/>
    <lineage>
        <taxon>Bacteria</taxon>
        <taxon>Pseudomonadati</taxon>
        <taxon>Bacteroidota</taxon>
        <taxon>Sphingobacteriia</taxon>
        <taxon>Sphingobacteriales</taxon>
        <taxon>Sphingobacteriaceae</taxon>
        <taxon>Mucilaginibacter</taxon>
    </lineage>
</organism>
<evidence type="ECO:0000313" key="3">
    <source>
        <dbReference type="Proteomes" id="UP001597601"/>
    </source>
</evidence>
<dbReference type="InterPro" id="IPR011041">
    <property type="entry name" value="Quinoprot_gluc/sorb_DH_b-prop"/>
</dbReference>
<feature type="domain" description="Glucose/Sorbosone dehydrogenase" evidence="1">
    <location>
        <begin position="51"/>
        <end position="390"/>
    </location>
</feature>
<dbReference type="InterPro" id="IPR012938">
    <property type="entry name" value="Glc/Sorbosone_DH"/>
</dbReference>
<sequence length="396" mass="42287">MKIKLILFATICIAIGCKSNNPGQPGDSQAPPAELGKYAIAQAFPNLPSINKPVELTAPNDGTNRIFVVSQTGVIHQFANAATVNTKTMFLDISTKVVSNGEMGLLGLAFAPDYKTSGYFYVNYVRKNPALETVIARYKVSASDPNVADPNSEEILLTYAQPFENHKGGKLAFGNDNLLYIATGDGGNGGDPNGNGQNKKTLLGKILRIDVSKAAVSAKYAIPADNPFVGNTDGSRHEIYAYGLRNPWRFSFDQTTGLLWAADVGQSKAEEIDIIEKGGNYGWVTMEGNDCYSGNCDKAGLKLPVWSYGRAAGGSITGGFVSRDKNLPGLAGKYVFGDFVSGNIWALTTANNVAVNNDLIGKVSGSSLSSFGEDSQKNLYILNYSDGKIYKFVPAP</sequence>
<dbReference type="Gene3D" id="2.120.10.30">
    <property type="entry name" value="TolB, C-terminal domain"/>
    <property type="match status" value="1"/>
</dbReference>
<keyword evidence="3" id="KW-1185">Reference proteome</keyword>
<dbReference type="InterPro" id="IPR011042">
    <property type="entry name" value="6-blade_b-propeller_TolB-like"/>
</dbReference>
<dbReference type="RefSeq" id="WP_377129512.1">
    <property type="nucleotide sequence ID" value="NZ_JBHUON010000021.1"/>
</dbReference>
<dbReference type="PANTHER" id="PTHR19328">
    <property type="entry name" value="HEDGEHOG-INTERACTING PROTEIN"/>
    <property type="match status" value="1"/>
</dbReference>